<evidence type="ECO:0000313" key="2">
    <source>
        <dbReference type="EMBL" id="KAK9824295.1"/>
    </source>
</evidence>
<dbReference type="SMART" id="SM00213">
    <property type="entry name" value="UBQ"/>
    <property type="match status" value="1"/>
</dbReference>
<dbReference type="Pfam" id="PF00240">
    <property type="entry name" value="ubiquitin"/>
    <property type="match status" value="1"/>
</dbReference>
<gene>
    <name evidence="2" type="ORF">WJX72_009223</name>
</gene>
<name>A0AAW1QS43_9CHLO</name>
<sequence length="94" mass="10933">MSMYIRVKRQKTTIFVHVEPTDTILEVKQKLQELVQQPPESQRLYKGATLLEDAKKLADLKVENDDIIALTYLQEDGQWENIDITPFEADKELS</sequence>
<protein>
    <recommendedName>
        <fullName evidence="1">Ubiquitin-like domain-containing protein</fullName>
    </recommendedName>
</protein>
<dbReference type="InterPro" id="IPR029071">
    <property type="entry name" value="Ubiquitin-like_domsf"/>
</dbReference>
<dbReference type="EMBL" id="JALJOR010000002">
    <property type="protein sequence ID" value="KAK9824295.1"/>
    <property type="molecule type" value="Genomic_DNA"/>
</dbReference>
<dbReference type="PANTHER" id="PTHR47725">
    <property type="entry name" value="OS03G0364000 PROTEIN"/>
    <property type="match status" value="1"/>
</dbReference>
<dbReference type="Gene3D" id="3.10.20.90">
    <property type="entry name" value="Phosphatidylinositol 3-kinase Catalytic Subunit, Chain A, domain 1"/>
    <property type="match status" value="1"/>
</dbReference>
<evidence type="ECO:0000259" key="1">
    <source>
        <dbReference type="PROSITE" id="PS50053"/>
    </source>
</evidence>
<organism evidence="2 3">
    <name type="scientific">[Myrmecia] bisecta</name>
    <dbReference type="NCBI Taxonomy" id="41462"/>
    <lineage>
        <taxon>Eukaryota</taxon>
        <taxon>Viridiplantae</taxon>
        <taxon>Chlorophyta</taxon>
        <taxon>core chlorophytes</taxon>
        <taxon>Trebouxiophyceae</taxon>
        <taxon>Trebouxiales</taxon>
        <taxon>Trebouxiaceae</taxon>
        <taxon>Myrmecia</taxon>
    </lineage>
</organism>
<dbReference type="InterPro" id="IPR019956">
    <property type="entry name" value="Ubiquitin_dom"/>
</dbReference>
<dbReference type="Proteomes" id="UP001489004">
    <property type="component" value="Unassembled WGS sequence"/>
</dbReference>
<dbReference type="PROSITE" id="PS50053">
    <property type="entry name" value="UBIQUITIN_2"/>
    <property type="match status" value="1"/>
</dbReference>
<proteinExistence type="predicted"/>
<comment type="caution">
    <text evidence="2">The sequence shown here is derived from an EMBL/GenBank/DDBJ whole genome shotgun (WGS) entry which is preliminary data.</text>
</comment>
<accession>A0AAW1QS43</accession>
<dbReference type="AlphaFoldDB" id="A0AAW1QS43"/>
<dbReference type="PRINTS" id="PR00348">
    <property type="entry name" value="UBIQUITIN"/>
</dbReference>
<reference evidence="2 3" key="1">
    <citation type="journal article" date="2024" name="Nat. Commun.">
        <title>Phylogenomics reveals the evolutionary origins of lichenization in chlorophyte algae.</title>
        <authorList>
            <person name="Puginier C."/>
            <person name="Libourel C."/>
            <person name="Otte J."/>
            <person name="Skaloud P."/>
            <person name="Haon M."/>
            <person name="Grisel S."/>
            <person name="Petersen M."/>
            <person name="Berrin J.G."/>
            <person name="Delaux P.M."/>
            <person name="Dal Grande F."/>
            <person name="Keller J."/>
        </authorList>
    </citation>
    <scope>NUCLEOTIDE SEQUENCE [LARGE SCALE GENOMIC DNA]</scope>
    <source>
        <strain evidence="2 3">SAG 2043</strain>
    </source>
</reference>
<dbReference type="SUPFAM" id="SSF54236">
    <property type="entry name" value="Ubiquitin-like"/>
    <property type="match status" value="1"/>
</dbReference>
<dbReference type="InterPro" id="IPR000626">
    <property type="entry name" value="Ubiquitin-like_dom"/>
</dbReference>
<keyword evidence="3" id="KW-1185">Reference proteome</keyword>
<dbReference type="PANTHER" id="PTHR47725:SF2">
    <property type="entry name" value="UBIQUITIN-LIKE DOMAIN-CONTAINING PROTEIN"/>
    <property type="match status" value="1"/>
</dbReference>
<evidence type="ECO:0000313" key="3">
    <source>
        <dbReference type="Proteomes" id="UP001489004"/>
    </source>
</evidence>
<feature type="domain" description="Ubiquitin-like" evidence="1">
    <location>
        <begin position="1"/>
        <end position="77"/>
    </location>
</feature>